<protein>
    <submittedName>
        <fullName evidence="2">Rad60-SLD domain-containing protein</fullName>
    </submittedName>
</protein>
<dbReference type="InterPro" id="IPR022617">
    <property type="entry name" value="Rad60/SUMO-like_dom"/>
</dbReference>
<evidence type="ECO:0000313" key="2">
    <source>
        <dbReference type="EnsemblMetazoa" id="AFUN019623-PA"/>
    </source>
</evidence>
<accession>A0A4Y0BLA0</accession>
<dbReference type="PANTHER" id="PTHR10562">
    <property type="entry name" value="SMALL UBIQUITIN-RELATED MODIFIER"/>
    <property type="match status" value="1"/>
</dbReference>
<reference evidence="2" key="1">
    <citation type="submission" date="2020-05" db="UniProtKB">
        <authorList>
            <consortium name="EnsemblMetazoa"/>
        </authorList>
    </citation>
    <scope>IDENTIFICATION</scope>
    <source>
        <strain evidence="2">FUMOZ</strain>
    </source>
</reference>
<evidence type="ECO:0000259" key="1">
    <source>
        <dbReference type="Pfam" id="PF11976"/>
    </source>
</evidence>
<name>A0A4Y0BLA0_ANOFN</name>
<dbReference type="AlphaFoldDB" id="A0A4Y0BLA0"/>
<dbReference type="STRING" id="62324.A0A4Y0BLA0"/>
<feature type="domain" description="Rad60/SUMO-like" evidence="1">
    <location>
        <begin position="4"/>
        <end position="73"/>
    </location>
</feature>
<dbReference type="EnsemblMetazoa" id="AFUN019623-RA">
    <property type="protein sequence ID" value="AFUN019623-PA"/>
    <property type="gene ID" value="AFUN019623"/>
</dbReference>
<dbReference type="VEuPathDB" id="VectorBase:AFUN019623"/>
<dbReference type="InterPro" id="IPR029071">
    <property type="entry name" value="Ubiquitin-like_domsf"/>
</dbReference>
<sequence>MEYILLFVVGQDGMITRFRIKKRLPLRKLMNTFCDLFGVVPLQALFAYNGLVIQGTDTAASLEMHDGDAISVYWAPSIITPN</sequence>
<dbReference type="Pfam" id="PF11976">
    <property type="entry name" value="Rad60-SLD"/>
    <property type="match status" value="1"/>
</dbReference>
<dbReference type="Gene3D" id="3.10.20.90">
    <property type="entry name" value="Phosphatidylinositol 3-kinase Catalytic Subunit, Chain A, domain 1"/>
    <property type="match status" value="1"/>
</dbReference>
<dbReference type="SUPFAM" id="SSF54236">
    <property type="entry name" value="Ubiquitin-like"/>
    <property type="match status" value="1"/>
</dbReference>
<proteinExistence type="predicted"/>
<organism evidence="2">
    <name type="scientific">Anopheles funestus</name>
    <name type="common">African malaria mosquito</name>
    <dbReference type="NCBI Taxonomy" id="62324"/>
    <lineage>
        <taxon>Eukaryota</taxon>
        <taxon>Metazoa</taxon>
        <taxon>Ecdysozoa</taxon>
        <taxon>Arthropoda</taxon>
        <taxon>Hexapoda</taxon>
        <taxon>Insecta</taxon>
        <taxon>Pterygota</taxon>
        <taxon>Neoptera</taxon>
        <taxon>Endopterygota</taxon>
        <taxon>Diptera</taxon>
        <taxon>Nematocera</taxon>
        <taxon>Culicoidea</taxon>
        <taxon>Culicidae</taxon>
        <taxon>Anophelinae</taxon>
        <taxon>Anopheles</taxon>
    </lineage>
</organism>